<accession>A0ABP2K806</accession>
<evidence type="ECO:0000313" key="2">
    <source>
        <dbReference type="Proteomes" id="UP000003179"/>
    </source>
</evidence>
<dbReference type="Proteomes" id="UP000003179">
    <property type="component" value="Unassembled WGS sequence"/>
</dbReference>
<keyword evidence="2" id="KW-1185">Reference proteome</keyword>
<proteinExistence type="predicted"/>
<organism evidence="1 2">
    <name type="scientific">Cutibacterium modestum HL044PA1</name>
    <dbReference type="NCBI Taxonomy" id="765109"/>
    <lineage>
        <taxon>Bacteria</taxon>
        <taxon>Bacillati</taxon>
        <taxon>Actinomycetota</taxon>
        <taxon>Actinomycetes</taxon>
        <taxon>Propionibacteriales</taxon>
        <taxon>Propionibacteriaceae</taxon>
        <taxon>Cutibacterium</taxon>
        <taxon>Cutibacterium modestum</taxon>
    </lineage>
</organism>
<protein>
    <submittedName>
        <fullName evidence="1">Uncharacterized protein</fullName>
    </submittedName>
</protein>
<name>A0ABP2K806_9ACTN</name>
<gene>
    <name evidence="1" type="ORF">HMPREF9607_01763</name>
</gene>
<dbReference type="EMBL" id="ADZU01000028">
    <property type="protein sequence ID" value="EFS92134.1"/>
    <property type="molecule type" value="Genomic_DNA"/>
</dbReference>
<evidence type="ECO:0000313" key="1">
    <source>
        <dbReference type="EMBL" id="EFS92134.1"/>
    </source>
</evidence>
<reference evidence="1" key="1">
    <citation type="submission" date="2010-08" db="EMBL/GenBank/DDBJ databases">
        <authorList>
            <person name="Weinstock G."/>
            <person name="Sodergren E."/>
            <person name="Clifton S."/>
            <person name="Fulton L."/>
            <person name="Fulton B."/>
            <person name="Courtney L."/>
            <person name="Fronick C."/>
            <person name="Harrison M."/>
            <person name="Strong C."/>
            <person name="Farmer C."/>
            <person name="Delahaunty K."/>
            <person name="Markovic C."/>
            <person name="Hall O."/>
            <person name="Minx P."/>
            <person name="Tomlinson C."/>
            <person name="Mitreva M."/>
            <person name="Hou S."/>
            <person name="Chen J."/>
            <person name="Wollam A."/>
            <person name="Pepin K.H."/>
            <person name="Johnson M."/>
            <person name="Bhonagiri V."/>
            <person name="Zhang X."/>
            <person name="Suruliraj S."/>
            <person name="Warren W."/>
            <person name="Chinwalla A."/>
            <person name="Mardis E.R."/>
            <person name="Wilson R.K."/>
        </authorList>
    </citation>
    <scope>NUCLEOTIDE SEQUENCE [LARGE SCALE GENOMIC DNA]</scope>
    <source>
        <strain evidence="1">HL044PA1</strain>
    </source>
</reference>
<sequence length="41" mass="4698">MSGAVRLVGFQTLPFWKADRLAYRGFCLRASFLLCYVVIDI</sequence>
<comment type="caution">
    <text evidence="1">The sequence shown here is derived from an EMBL/GenBank/DDBJ whole genome shotgun (WGS) entry which is preliminary data.</text>
</comment>